<name>A0ABV8LVZ7_9ACTN</name>
<feature type="chain" id="PRO_5047420965" evidence="2">
    <location>
        <begin position="21"/>
        <end position="473"/>
    </location>
</feature>
<dbReference type="RefSeq" id="WP_253763088.1">
    <property type="nucleotide sequence ID" value="NZ_JAMZDZ010000001.1"/>
</dbReference>
<sequence length="473" mass="49240">MRRALAAWTAVVALATGACGSTSDEDAPGDARLRFGQAVAEQPAVRLQPDVVVVGGGGDAIRSVTADGLTWRIDGRARHAHDLAPGKVMFVTDRAVGRVLDLVEEGADLLVTVGPVDLTEVVRDGTFDKAGITLGDPLIYLAGQPLWAQETGTPPGGAGKSVRLRRQDDRPAQPAPVRGGAATTKALGYTVYTSCCTDGVGAHFTYDDGGVRLAGTVTLTFRKPDASFQLAIGAGKVTRAELAVSGGFGIKVDFEGGIRDGRNHRKQFPIDADLSFPIGQIAGIPLSFTVSQTLTVETAFGAKAGTIKGSGEFGLAGSIGFGYRDGSFGPRVTDQFQRKSSLLNSLTGIPVGVMGLVIRHGVRFTVGISALVFKAGVYAELTTSYGTTLGSALGAAFAQCRGVAIGVQAVFGIGYSILEPVVKVINKFLSLLTPITGKPIPPIPSGSGLRWPHTVYQKEEVIPDAEVCGRPPR</sequence>
<evidence type="ECO:0000313" key="4">
    <source>
        <dbReference type="Proteomes" id="UP001595816"/>
    </source>
</evidence>
<dbReference type="EMBL" id="JBHSAY010000020">
    <property type="protein sequence ID" value="MFC4135211.1"/>
    <property type="molecule type" value="Genomic_DNA"/>
</dbReference>
<protein>
    <submittedName>
        <fullName evidence="3">Uncharacterized protein</fullName>
    </submittedName>
</protein>
<gene>
    <name evidence="3" type="ORF">ACFOZ4_31755</name>
</gene>
<keyword evidence="2" id="KW-0732">Signal</keyword>
<evidence type="ECO:0000256" key="1">
    <source>
        <dbReference type="SAM" id="MobiDB-lite"/>
    </source>
</evidence>
<keyword evidence="4" id="KW-1185">Reference proteome</keyword>
<feature type="region of interest" description="Disordered" evidence="1">
    <location>
        <begin position="150"/>
        <end position="179"/>
    </location>
</feature>
<reference evidence="4" key="1">
    <citation type="journal article" date="2019" name="Int. J. Syst. Evol. Microbiol.">
        <title>The Global Catalogue of Microorganisms (GCM) 10K type strain sequencing project: providing services to taxonomists for standard genome sequencing and annotation.</title>
        <authorList>
            <consortium name="The Broad Institute Genomics Platform"/>
            <consortium name="The Broad Institute Genome Sequencing Center for Infectious Disease"/>
            <person name="Wu L."/>
            <person name="Ma J."/>
        </authorList>
    </citation>
    <scope>NUCLEOTIDE SEQUENCE [LARGE SCALE GENOMIC DNA]</scope>
    <source>
        <strain evidence="4">CGMCC 4.7289</strain>
    </source>
</reference>
<organism evidence="3 4">
    <name type="scientific">Hamadaea flava</name>
    <dbReference type="NCBI Taxonomy" id="1742688"/>
    <lineage>
        <taxon>Bacteria</taxon>
        <taxon>Bacillati</taxon>
        <taxon>Actinomycetota</taxon>
        <taxon>Actinomycetes</taxon>
        <taxon>Micromonosporales</taxon>
        <taxon>Micromonosporaceae</taxon>
        <taxon>Hamadaea</taxon>
    </lineage>
</organism>
<proteinExistence type="predicted"/>
<evidence type="ECO:0000313" key="3">
    <source>
        <dbReference type="EMBL" id="MFC4135211.1"/>
    </source>
</evidence>
<dbReference type="PROSITE" id="PS51257">
    <property type="entry name" value="PROKAR_LIPOPROTEIN"/>
    <property type="match status" value="1"/>
</dbReference>
<comment type="caution">
    <text evidence="3">The sequence shown here is derived from an EMBL/GenBank/DDBJ whole genome shotgun (WGS) entry which is preliminary data.</text>
</comment>
<dbReference type="Proteomes" id="UP001595816">
    <property type="component" value="Unassembled WGS sequence"/>
</dbReference>
<evidence type="ECO:0000256" key="2">
    <source>
        <dbReference type="SAM" id="SignalP"/>
    </source>
</evidence>
<feature type="signal peptide" evidence="2">
    <location>
        <begin position="1"/>
        <end position="20"/>
    </location>
</feature>
<accession>A0ABV8LVZ7</accession>